<comment type="cofactor">
    <cofactor evidence="11">
        <name>pyruvate</name>
        <dbReference type="ChEBI" id="CHEBI:15361"/>
    </cofactor>
    <text evidence="11">Binds 1 pyruvoyl group covalently per subunit.</text>
</comment>
<keyword evidence="6 11" id="KW-0865">Zymogen</keyword>
<dbReference type="EMBL" id="FNCV01000014">
    <property type="protein sequence ID" value="SDH81789.1"/>
    <property type="molecule type" value="Genomic_DNA"/>
</dbReference>
<keyword evidence="1 11" id="KW-1003">Cell membrane</keyword>
<evidence type="ECO:0000256" key="11">
    <source>
        <dbReference type="HAMAP-Rule" id="MF_00664"/>
    </source>
</evidence>
<dbReference type="Pfam" id="PF02666">
    <property type="entry name" value="PS_Dcarbxylase"/>
    <property type="match status" value="1"/>
</dbReference>
<dbReference type="InterPro" id="IPR033175">
    <property type="entry name" value="PSD-A"/>
</dbReference>
<evidence type="ECO:0000313" key="14">
    <source>
        <dbReference type="Proteomes" id="UP000217076"/>
    </source>
</evidence>
<dbReference type="PANTHER" id="PTHR35809:SF1">
    <property type="entry name" value="ARCHAETIDYLSERINE DECARBOXYLASE PROENZYME-RELATED"/>
    <property type="match status" value="1"/>
</dbReference>
<evidence type="ECO:0000256" key="1">
    <source>
        <dbReference type="ARBA" id="ARBA00022475"/>
    </source>
</evidence>
<dbReference type="NCBIfam" id="NF003679">
    <property type="entry name" value="PRK05305.1-3"/>
    <property type="match status" value="1"/>
</dbReference>
<feature type="chain" id="PRO_5023511834" description="Phosphatidylserine decarboxylase alpha chain" evidence="11">
    <location>
        <begin position="193"/>
        <end position="235"/>
    </location>
</feature>
<evidence type="ECO:0000256" key="2">
    <source>
        <dbReference type="ARBA" id="ARBA00022516"/>
    </source>
</evidence>
<keyword evidence="3 11" id="KW-0210">Decarboxylase</keyword>
<comment type="function">
    <text evidence="11">Catalyzes the formation of phosphatidylethanolamine (PtdEtn) from phosphatidylserine (PtdSer).</text>
</comment>
<dbReference type="HAMAP" id="MF_00664">
    <property type="entry name" value="PS_decarb_PSD_A"/>
    <property type="match status" value="1"/>
</dbReference>
<dbReference type="GO" id="GO:0004609">
    <property type="term" value="F:phosphatidylserine decarboxylase activity"/>
    <property type="evidence" value="ECO:0007669"/>
    <property type="project" value="UniProtKB-UniRule"/>
</dbReference>
<evidence type="ECO:0000256" key="12">
    <source>
        <dbReference type="SAM" id="Phobius"/>
    </source>
</evidence>
<evidence type="ECO:0000256" key="4">
    <source>
        <dbReference type="ARBA" id="ARBA00023098"/>
    </source>
</evidence>
<comment type="similarity">
    <text evidence="11">Belongs to the phosphatidylserine decarboxylase family. PSD-A subfamily.</text>
</comment>
<dbReference type="InterPro" id="IPR003817">
    <property type="entry name" value="PS_Dcarbxylase"/>
</dbReference>
<dbReference type="OrthoDB" id="9790893at2"/>
<evidence type="ECO:0000256" key="9">
    <source>
        <dbReference type="ARBA" id="ARBA00023264"/>
    </source>
</evidence>
<dbReference type="UniPathway" id="UPA00558">
    <property type="reaction ID" value="UER00616"/>
</dbReference>
<dbReference type="AlphaFoldDB" id="A0A1G8FIF2"/>
<feature type="modified residue" description="Pyruvic acid (Ser); by autocatalysis" evidence="11">
    <location>
        <position position="193"/>
    </location>
</feature>
<dbReference type="RefSeq" id="WP_092621627.1">
    <property type="nucleotide sequence ID" value="NZ_FNCV01000014.1"/>
</dbReference>
<comment type="catalytic activity">
    <reaction evidence="11">
        <text>a 1,2-diacyl-sn-glycero-3-phospho-L-serine + H(+) = a 1,2-diacyl-sn-glycero-3-phosphoethanolamine + CO2</text>
        <dbReference type="Rhea" id="RHEA:20828"/>
        <dbReference type="ChEBI" id="CHEBI:15378"/>
        <dbReference type="ChEBI" id="CHEBI:16526"/>
        <dbReference type="ChEBI" id="CHEBI:57262"/>
        <dbReference type="ChEBI" id="CHEBI:64612"/>
        <dbReference type="EC" id="4.1.1.65"/>
    </reaction>
</comment>
<keyword evidence="12" id="KW-1133">Transmembrane helix</keyword>
<evidence type="ECO:0000256" key="6">
    <source>
        <dbReference type="ARBA" id="ARBA00023145"/>
    </source>
</evidence>
<keyword evidence="8 11" id="KW-0456">Lyase</keyword>
<evidence type="ECO:0000313" key="13">
    <source>
        <dbReference type="EMBL" id="SDH81789.1"/>
    </source>
</evidence>
<evidence type="ECO:0000256" key="5">
    <source>
        <dbReference type="ARBA" id="ARBA00023136"/>
    </source>
</evidence>
<dbReference type="Proteomes" id="UP000217076">
    <property type="component" value="Unassembled WGS sequence"/>
</dbReference>
<dbReference type="STRING" id="83401.SAMN05421742_11425"/>
<sequence>MQILETNWRTYLLPKLDPEAPRFVAIAFGVALVLWAIWTPLGALGLVAALGTVGFFRDPDRVVPTKEGLVVAPASGTVSSIGPATPPAELEMGKGEMLRVSIFLSVLDCHVCRIPIAGTVTRVAYSAGKFLNATLDKASEDNERNAVRLKMADGKDIAVVQIAGWVARRIRCDVGEGQGVQTGQRFGLIRFGSRVDVYLPKGTNPLVVVGQSMTSGETVLADLKGKEAARSGETR</sequence>
<keyword evidence="5 11" id="KW-0472">Membrane</keyword>
<keyword evidence="14" id="KW-1185">Reference proteome</keyword>
<keyword evidence="4 11" id="KW-0443">Lipid metabolism</keyword>
<keyword evidence="2 11" id="KW-0444">Lipid biosynthesis</keyword>
<comment type="PTM">
    <text evidence="11">Is synthesized initially as an inactive proenzyme. Formation of the active enzyme involves a self-maturation process in which the active site pyruvoyl group is generated from an internal serine residue via an autocatalytic post-translational modification. Two non-identical subunits are generated from the proenzyme in this reaction, and the pyruvate is formed at the N-terminus of the alpha chain, which is derived from the carboxyl end of the proenzyme. The post-translation cleavage follows an unusual pathway, termed non-hydrolytic serinolysis, in which the side chain hydroxyl group of the serine supplies its oxygen atom to form the C-terminus of the beta chain, while the remainder of the serine residue undergoes an oxidative deamination to produce ammonia and the pyruvoyl prosthetic group on the alpha chain.</text>
</comment>
<dbReference type="GO" id="GO:0006646">
    <property type="term" value="P:phosphatidylethanolamine biosynthetic process"/>
    <property type="evidence" value="ECO:0007669"/>
    <property type="project" value="UniProtKB-UniRule"/>
</dbReference>
<gene>
    <name evidence="11" type="primary">psd</name>
    <name evidence="13" type="ORF">SAMN05421742_11425</name>
</gene>
<keyword evidence="9 11" id="KW-1208">Phospholipid metabolism</keyword>
<evidence type="ECO:0000256" key="10">
    <source>
        <dbReference type="ARBA" id="ARBA00023317"/>
    </source>
</evidence>
<keyword evidence="10 11" id="KW-0670">Pyruvate</keyword>
<feature type="site" description="Cleavage (non-hydrolytic); by autocatalysis" evidence="11">
    <location>
        <begin position="192"/>
        <end position="193"/>
    </location>
</feature>
<dbReference type="EC" id="4.1.1.65" evidence="11"/>
<dbReference type="GO" id="GO:0005886">
    <property type="term" value="C:plasma membrane"/>
    <property type="evidence" value="ECO:0007669"/>
    <property type="project" value="UniProtKB-SubCell"/>
</dbReference>
<protein>
    <recommendedName>
        <fullName evidence="11">Phosphatidylserine decarboxylase proenzyme</fullName>
        <ecNumber evidence="11">4.1.1.65</ecNumber>
    </recommendedName>
    <component>
        <recommendedName>
            <fullName evidence="11">Phosphatidylserine decarboxylase alpha chain</fullName>
        </recommendedName>
    </component>
    <component>
        <recommendedName>
            <fullName evidence="11">Phosphatidylserine decarboxylase beta chain</fullName>
        </recommendedName>
    </component>
</protein>
<accession>A0A1G8FIF2</accession>
<organism evidence="13 14">
    <name type="scientific">Roseospirillum parvum</name>
    <dbReference type="NCBI Taxonomy" id="83401"/>
    <lineage>
        <taxon>Bacteria</taxon>
        <taxon>Pseudomonadati</taxon>
        <taxon>Pseudomonadota</taxon>
        <taxon>Alphaproteobacteria</taxon>
        <taxon>Rhodospirillales</taxon>
        <taxon>Rhodospirillaceae</taxon>
        <taxon>Roseospirillum</taxon>
    </lineage>
</organism>
<evidence type="ECO:0000256" key="3">
    <source>
        <dbReference type="ARBA" id="ARBA00022793"/>
    </source>
</evidence>
<comment type="subcellular location">
    <subcellularLocation>
        <location evidence="11">Cell membrane</location>
        <topology evidence="11">Peripheral membrane protein</topology>
    </subcellularLocation>
</comment>
<proteinExistence type="inferred from homology"/>
<name>A0A1G8FIF2_9PROT</name>
<feature type="active site" description="Schiff-base intermediate with substrate; via pyruvic acid" evidence="11">
    <location>
        <position position="193"/>
    </location>
</feature>
<reference evidence="14" key="1">
    <citation type="submission" date="2016-10" db="EMBL/GenBank/DDBJ databases">
        <authorList>
            <person name="Varghese N."/>
            <person name="Submissions S."/>
        </authorList>
    </citation>
    <scope>NUCLEOTIDE SEQUENCE [LARGE SCALE GENOMIC DNA]</scope>
    <source>
        <strain evidence="14">930I</strain>
    </source>
</reference>
<keyword evidence="7 11" id="KW-0594">Phospholipid biosynthesis</keyword>
<evidence type="ECO:0000256" key="8">
    <source>
        <dbReference type="ARBA" id="ARBA00023239"/>
    </source>
</evidence>
<comment type="pathway">
    <text evidence="11">Phospholipid metabolism; phosphatidylethanolamine biosynthesis; phosphatidylethanolamine from CDP-diacylglycerol: step 2/2.</text>
</comment>
<keyword evidence="12" id="KW-0812">Transmembrane</keyword>
<feature type="chain" id="PRO_5023511833" description="Phosphatidylserine decarboxylase beta chain" evidence="11">
    <location>
        <begin position="1"/>
        <end position="192"/>
    </location>
</feature>
<feature type="transmembrane region" description="Helical" evidence="12">
    <location>
        <begin position="23"/>
        <end position="56"/>
    </location>
</feature>
<evidence type="ECO:0000256" key="7">
    <source>
        <dbReference type="ARBA" id="ARBA00023209"/>
    </source>
</evidence>
<comment type="subunit">
    <text evidence="11">Heterodimer of a large membrane-associated beta subunit and a small pyruvoyl-containing alpha subunit.</text>
</comment>
<dbReference type="PANTHER" id="PTHR35809">
    <property type="entry name" value="ARCHAETIDYLSERINE DECARBOXYLASE PROENZYME-RELATED"/>
    <property type="match status" value="1"/>
</dbReference>